<organism evidence="1 2">
    <name type="scientific">Flavipsychrobacter stenotrophus</name>
    <dbReference type="NCBI Taxonomy" id="2077091"/>
    <lineage>
        <taxon>Bacteria</taxon>
        <taxon>Pseudomonadati</taxon>
        <taxon>Bacteroidota</taxon>
        <taxon>Chitinophagia</taxon>
        <taxon>Chitinophagales</taxon>
        <taxon>Chitinophagaceae</taxon>
        <taxon>Flavipsychrobacter</taxon>
    </lineage>
</organism>
<name>A0A2S7SQ23_9BACT</name>
<evidence type="ECO:0000313" key="2">
    <source>
        <dbReference type="Proteomes" id="UP000239872"/>
    </source>
</evidence>
<keyword evidence="2" id="KW-1185">Reference proteome</keyword>
<comment type="caution">
    <text evidence="1">The sequence shown here is derived from an EMBL/GenBank/DDBJ whole genome shotgun (WGS) entry which is preliminary data.</text>
</comment>
<sequence>MRFSINQIFIVILLLCSTGAIGQYGSYYPLTRDTFNHFKDSLVIVGKIVKYSGLHPQCGTRCSSEHLIVDLSEKNPKYPYLLIYIAFTCFDLIDEKELFKTIRMKIEKIELNDDACFWSSSSFDSKGLPFYDLISHSVVK</sequence>
<reference evidence="1 2" key="1">
    <citation type="submission" date="2018-01" db="EMBL/GenBank/DDBJ databases">
        <title>A novel member of the phylum Bacteroidetes isolated from glacier ice.</title>
        <authorList>
            <person name="Liu Q."/>
            <person name="Xin Y.-H."/>
        </authorList>
    </citation>
    <scope>NUCLEOTIDE SEQUENCE [LARGE SCALE GENOMIC DNA]</scope>
    <source>
        <strain evidence="1 2">RB1R16</strain>
    </source>
</reference>
<proteinExistence type="predicted"/>
<dbReference type="AlphaFoldDB" id="A0A2S7SQ23"/>
<accession>A0A2S7SQ23</accession>
<evidence type="ECO:0000313" key="1">
    <source>
        <dbReference type="EMBL" id="PQJ08854.1"/>
    </source>
</evidence>
<dbReference type="EMBL" id="PPSL01000011">
    <property type="protein sequence ID" value="PQJ08854.1"/>
    <property type="molecule type" value="Genomic_DNA"/>
</dbReference>
<protein>
    <submittedName>
        <fullName evidence="1">Uncharacterized protein</fullName>
    </submittedName>
</protein>
<gene>
    <name evidence="1" type="ORF">CJD36_022175</name>
</gene>
<dbReference type="Proteomes" id="UP000239872">
    <property type="component" value="Unassembled WGS sequence"/>
</dbReference>